<proteinExistence type="predicted"/>
<keyword evidence="4" id="KW-1185">Reference proteome</keyword>
<name>A0A2P2BRC2_9FIRM</name>
<protein>
    <submittedName>
        <fullName evidence="3">Prokaryotic membrane lipoprotein lipid attachment site profile</fullName>
    </submittedName>
</protein>
<evidence type="ECO:0000256" key="1">
    <source>
        <dbReference type="ARBA" id="ARBA00022729"/>
    </source>
</evidence>
<feature type="domain" description="YbbD head" evidence="2">
    <location>
        <begin position="20"/>
        <end position="67"/>
    </location>
</feature>
<dbReference type="PROSITE" id="PS51257">
    <property type="entry name" value="PROKAR_LIPOPROTEIN"/>
    <property type="match status" value="1"/>
</dbReference>
<dbReference type="InterPro" id="IPR058827">
    <property type="entry name" value="YbbD_head"/>
</dbReference>
<dbReference type="RefSeq" id="WP_166505408.1">
    <property type="nucleotide sequence ID" value="NZ_JAKNTL010000007.1"/>
</dbReference>
<sequence>MKKIIVFLMLATILTGCSMDIKIHKFNSYKDAKDIIERGWIPENIPTNATNIQEVHNLDSNKANGRFIIPKDETDKFIQTLEKVDKKSVLDDKFIETKWFNEKDIKEKIKNNKLTVGTKDDNIYAVSKNGDVYYWAK</sequence>
<evidence type="ECO:0000313" key="3">
    <source>
        <dbReference type="EMBL" id="CEI72903.1"/>
    </source>
</evidence>
<dbReference type="KEGG" id="rhom:FRIFI_1368"/>
<dbReference type="EMBL" id="LN650648">
    <property type="protein sequence ID" value="CEI72903.1"/>
    <property type="molecule type" value="Genomic_DNA"/>
</dbReference>
<dbReference type="Proteomes" id="UP000245695">
    <property type="component" value="Chromosome 1"/>
</dbReference>
<keyword evidence="3" id="KW-0449">Lipoprotein</keyword>
<organism evidence="3 4">
    <name type="scientific">Romboutsia hominis</name>
    <dbReference type="NCBI Taxonomy" id="1507512"/>
    <lineage>
        <taxon>Bacteria</taxon>
        <taxon>Bacillati</taxon>
        <taxon>Bacillota</taxon>
        <taxon>Clostridia</taxon>
        <taxon>Peptostreptococcales</taxon>
        <taxon>Peptostreptococcaceae</taxon>
        <taxon>Romboutsia</taxon>
    </lineage>
</organism>
<reference evidence="3 4" key="1">
    <citation type="submission" date="2014-09" db="EMBL/GenBank/DDBJ databases">
        <authorList>
            <person name="Hornung B.V."/>
        </authorList>
    </citation>
    <scope>NUCLEOTIDE SEQUENCE [LARGE SCALE GENOMIC DNA]</scope>
    <source>
        <strain evidence="3 4">FRIFI</strain>
    </source>
</reference>
<dbReference type="Pfam" id="PF26610">
    <property type="entry name" value="YbbD_head"/>
    <property type="match status" value="1"/>
</dbReference>
<evidence type="ECO:0000313" key="4">
    <source>
        <dbReference type="Proteomes" id="UP000245695"/>
    </source>
</evidence>
<dbReference type="AlphaFoldDB" id="A0A2P2BRC2"/>
<evidence type="ECO:0000259" key="2">
    <source>
        <dbReference type="Pfam" id="PF26610"/>
    </source>
</evidence>
<dbReference type="InterPro" id="IPR012640">
    <property type="entry name" value="Membr_lipoprot_lipid_attach_CS"/>
</dbReference>
<accession>A0A2P2BRC2</accession>
<dbReference type="Pfam" id="PF08139">
    <property type="entry name" value="LPAM_1"/>
    <property type="match status" value="1"/>
</dbReference>
<gene>
    <name evidence="3" type="ORF">FRIFI_1368</name>
</gene>
<keyword evidence="1" id="KW-0732">Signal</keyword>